<sequence length="212" mass="22537">MMMMPRSSLLWILLCVVVPLMAQDPPPANDVCDGAIDLTVLLGNNDEVGLEGSTVSATKEENQNLCGATAASKRGIWYLYKNSSIPEDSSTIVTVSTCHDDTDFDTALTVYEGFCTGLQCVHGVDNDTECSTGSGQHSTLSWHAKTGTRYYLLVHGGHVNHTGKFSLTVTTEEPLAPPSPQTGSDASSSFLASPFVMPSTIMILGAFVSSLL</sequence>
<gene>
    <name evidence="2" type="ORF">SEMRO_1817_G299520.1</name>
</gene>
<accession>A0A9N8EVK7</accession>
<organism evidence="2 3">
    <name type="scientific">Seminavis robusta</name>
    <dbReference type="NCBI Taxonomy" id="568900"/>
    <lineage>
        <taxon>Eukaryota</taxon>
        <taxon>Sar</taxon>
        <taxon>Stramenopiles</taxon>
        <taxon>Ochrophyta</taxon>
        <taxon>Bacillariophyta</taxon>
        <taxon>Bacillariophyceae</taxon>
        <taxon>Bacillariophycidae</taxon>
        <taxon>Naviculales</taxon>
        <taxon>Naviculaceae</taxon>
        <taxon>Seminavis</taxon>
    </lineage>
</organism>
<keyword evidence="1" id="KW-0732">Signal</keyword>
<dbReference type="AlphaFoldDB" id="A0A9N8EVK7"/>
<protein>
    <submittedName>
        <fullName evidence="2">Uncharacterized protein</fullName>
    </submittedName>
</protein>
<dbReference type="EMBL" id="CAICTM010001815">
    <property type="protein sequence ID" value="CAB9526366.1"/>
    <property type="molecule type" value="Genomic_DNA"/>
</dbReference>
<name>A0A9N8EVK7_9STRA</name>
<feature type="signal peptide" evidence="1">
    <location>
        <begin position="1"/>
        <end position="22"/>
    </location>
</feature>
<evidence type="ECO:0000256" key="1">
    <source>
        <dbReference type="SAM" id="SignalP"/>
    </source>
</evidence>
<reference evidence="2" key="1">
    <citation type="submission" date="2020-06" db="EMBL/GenBank/DDBJ databases">
        <authorList>
            <consortium name="Plant Systems Biology data submission"/>
        </authorList>
    </citation>
    <scope>NUCLEOTIDE SEQUENCE</scope>
    <source>
        <strain evidence="2">D6</strain>
    </source>
</reference>
<comment type="caution">
    <text evidence="2">The sequence shown here is derived from an EMBL/GenBank/DDBJ whole genome shotgun (WGS) entry which is preliminary data.</text>
</comment>
<dbReference type="Proteomes" id="UP001153069">
    <property type="component" value="Unassembled WGS sequence"/>
</dbReference>
<evidence type="ECO:0000313" key="3">
    <source>
        <dbReference type="Proteomes" id="UP001153069"/>
    </source>
</evidence>
<keyword evidence="3" id="KW-1185">Reference proteome</keyword>
<feature type="chain" id="PRO_5040389355" evidence="1">
    <location>
        <begin position="23"/>
        <end position="212"/>
    </location>
</feature>
<evidence type="ECO:0000313" key="2">
    <source>
        <dbReference type="EMBL" id="CAB9526366.1"/>
    </source>
</evidence>
<proteinExistence type="predicted"/>